<feature type="transmembrane region" description="Helical" evidence="1">
    <location>
        <begin position="276"/>
        <end position="296"/>
    </location>
</feature>
<evidence type="ECO:0000313" key="4">
    <source>
        <dbReference type="Proteomes" id="UP000199053"/>
    </source>
</evidence>
<evidence type="ECO:0000259" key="2">
    <source>
        <dbReference type="Pfam" id="PF02517"/>
    </source>
</evidence>
<dbReference type="InterPro" id="IPR003675">
    <property type="entry name" value="Rce1/LyrA-like_dom"/>
</dbReference>
<protein>
    <submittedName>
        <fullName evidence="3">CAAX protease self-immunity</fullName>
    </submittedName>
</protein>
<evidence type="ECO:0000313" key="3">
    <source>
        <dbReference type="EMBL" id="SDK79639.1"/>
    </source>
</evidence>
<sequence length="297" mass="33737">MDKSLLKQLDAIISSVIRGDYSQSVEMDRMQDNKKYTQDEVRFLESLGFMSVKLEAREFVLEETIEGLKSRNAELLEEKKKNNLFSNIFVSLFLSVSLYIFLIFLADKLNYENKNSARIVEAIFLMVSIFIIRKSGFSFSFLGVTLDGAVESIRRMLPGTLITCVALILLKVFFIMFWGKEMGNDLFVMDNFNLLFAVYLPVAALQEFIARGVIQTTIESVLDKPYATLQAILTASALFGLVHIQLSVGIAFASFVCSLYWGYLYTQKRCLVGVSISHFMIGGLAYVLGFWDYLYII</sequence>
<dbReference type="AlphaFoldDB" id="A0A1G9EU14"/>
<dbReference type="GO" id="GO:0006508">
    <property type="term" value="P:proteolysis"/>
    <property type="evidence" value="ECO:0007669"/>
    <property type="project" value="UniProtKB-KW"/>
</dbReference>
<feature type="domain" description="CAAX prenyl protease 2/Lysostaphin resistance protein A-like" evidence="2">
    <location>
        <begin position="194"/>
        <end position="281"/>
    </location>
</feature>
<feature type="transmembrane region" description="Helical" evidence="1">
    <location>
        <begin position="231"/>
        <end position="264"/>
    </location>
</feature>
<organism evidence="3 4">
    <name type="scientific">Maridesulfovibrio ferrireducens</name>
    <dbReference type="NCBI Taxonomy" id="246191"/>
    <lineage>
        <taxon>Bacteria</taxon>
        <taxon>Pseudomonadati</taxon>
        <taxon>Thermodesulfobacteriota</taxon>
        <taxon>Desulfovibrionia</taxon>
        <taxon>Desulfovibrionales</taxon>
        <taxon>Desulfovibrionaceae</taxon>
        <taxon>Maridesulfovibrio</taxon>
    </lineage>
</organism>
<keyword evidence="1" id="KW-0472">Membrane</keyword>
<name>A0A1G9EU14_9BACT</name>
<dbReference type="GO" id="GO:0004175">
    <property type="term" value="F:endopeptidase activity"/>
    <property type="evidence" value="ECO:0007669"/>
    <property type="project" value="UniProtKB-ARBA"/>
</dbReference>
<feature type="transmembrane region" description="Helical" evidence="1">
    <location>
        <begin position="84"/>
        <end position="106"/>
    </location>
</feature>
<keyword evidence="1" id="KW-1133">Transmembrane helix</keyword>
<keyword evidence="3" id="KW-0645">Protease</keyword>
<dbReference type="RefSeq" id="WP_170830323.1">
    <property type="nucleotide sequence ID" value="NZ_FNGA01000002.1"/>
</dbReference>
<dbReference type="Proteomes" id="UP000199053">
    <property type="component" value="Unassembled WGS sequence"/>
</dbReference>
<accession>A0A1G9EU14</accession>
<gene>
    <name evidence="3" type="ORF">SAMN05660337_1267</name>
</gene>
<dbReference type="EMBL" id="FNGA01000002">
    <property type="protein sequence ID" value="SDK79639.1"/>
    <property type="molecule type" value="Genomic_DNA"/>
</dbReference>
<keyword evidence="4" id="KW-1185">Reference proteome</keyword>
<keyword evidence="1" id="KW-0812">Transmembrane</keyword>
<feature type="transmembrane region" description="Helical" evidence="1">
    <location>
        <begin position="122"/>
        <end position="144"/>
    </location>
</feature>
<reference evidence="4" key="1">
    <citation type="submission" date="2016-10" db="EMBL/GenBank/DDBJ databases">
        <authorList>
            <person name="Varghese N."/>
            <person name="Submissions S."/>
        </authorList>
    </citation>
    <scope>NUCLEOTIDE SEQUENCE [LARGE SCALE GENOMIC DNA]</scope>
    <source>
        <strain evidence="4">DSM 16995</strain>
    </source>
</reference>
<feature type="transmembrane region" description="Helical" evidence="1">
    <location>
        <begin position="156"/>
        <end position="179"/>
    </location>
</feature>
<dbReference type="STRING" id="246191.SAMN05660337_1267"/>
<keyword evidence="3" id="KW-0378">Hydrolase</keyword>
<evidence type="ECO:0000256" key="1">
    <source>
        <dbReference type="SAM" id="Phobius"/>
    </source>
</evidence>
<proteinExistence type="predicted"/>
<dbReference type="Pfam" id="PF02517">
    <property type="entry name" value="Rce1-like"/>
    <property type="match status" value="1"/>
</dbReference>
<dbReference type="GO" id="GO:0080120">
    <property type="term" value="P:CAAX-box protein maturation"/>
    <property type="evidence" value="ECO:0007669"/>
    <property type="project" value="UniProtKB-ARBA"/>
</dbReference>